<evidence type="ECO:0000313" key="1">
    <source>
        <dbReference type="EMBL" id="ODQ71469.1"/>
    </source>
</evidence>
<dbReference type="Proteomes" id="UP000094385">
    <property type="component" value="Unassembled WGS sequence"/>
</dbReference>
<sequence length="219" mass="24331">MQLSLVVVIRKSRVVDINQRDIRKLKWTPNIISTKSSQVSMSSGANYNMGRFFANPRSVLMLLMFLGPMQSVNAHNGVLCATLILPIAYNQEGRAVFTGYNPINAAYQDDNWNCDMAMSKHTASNGLWREKGTLFWVWFDTGKPECSYNMVNYGGDGEITPPLIVDCVHYGPSGPVTRSWNLSESVEQSPLACSGPQFGSLSYVMYDGGTYCGTYVDYS</sequence>
<dbReference type="EMBL" id="KV454297">
    <property type="protein sequence ID" value="ODQ71469.1"/>
    <property type="molecule type" value="Genomic_DNA"/>
</dbReference>
<evidence type="ECO:0000313" key="2">
    <source>
        <dbReference type="Proteomes" id="UP000094385"/>
    </source>
</evidence>
<name>A0A1E3Q1A0_LIPST</name>
<dbReference type="AlphaFoldDB" id="A0A1E3Q1A0"/>
<keyword evidence="2" id="KW-1185">Reference proteome</keyword>
<organism evidence="1 2">
    <name type="scientific">Lipomyces starkeyi NRRL Y-11557</name>
    <dbReference type="NCBI Taxonomy" id="675824"/>
    <lineage>
        <taxon>Eukaryota</taxon>
        <taxon>Fungi</taxon>
        <taxon>Dikarya</taxon>
        <taxon>Ascomycota</taxon>
        <taxon>Saccharomycotina</taxon>
        <taxon>Lipomycetes</taxon>
        <taxon>Lipomycetales</taxon>
        <taxon>Lipomycetaceae</taxon>
        <taxon>Lipomyces</taxon>
    </lineage>
</organism>
<proteinExistence type="predicted"/>
<protein>
    <submittedName>
        <fullName evidence="1">Uncharacterized protein</fullName>
    </submittedName>
</protein>
<accession>A0A1E3Q1A0</accession>
<reference evidence="1 2" key="1">
    <citation type="journal article" date="2016" name="Proc. Natl. Acad. Sci. U.S.A.">
        <title>Comparative genomics of biotechnologically important yeasts.</title>
        <authorList>
            <person name="Riley R."/>
            <person name="Haridas S."/>
            <person name="Wolfe K.H."/>
            <person name="Lopes M.R."/>
            <person name="Hittinger C.T."/>
            <person name="Goeker M."/>
            <person name="Salamov A.A."/>
            <person name="Wisecaver J.H."/>
            <person name="Long T.M."/>
            <person name="Calvey C.H."/>
            <person name="Aerts A.L."/>
            <person name="Barry K.W."/>
            <person name="Choi C."/>
            <person name="Clum A."/>
            <person name="Coughlan A.Y."/>
            <person name="Deshpande S."/>
            <person name="Douglass A.P."/>
            <person name="Hanson S.J."/>
            <person name="Klenk H.-P."/>
            <person name="LaButti K.M."/>
            <person name="Lapidus A."/>
            <person name="Lindquist E.A."/>
            <person name="Lipzen A.M."/>
            <person name="Meier-Kolthoff J.P."/>
            <person name="Ohm R.A."/>
            <person name="Otillar R.P."/>
            <person name="Pangilinan J.L."/>
            <person name="Peng Y."/>
            <person name="Rokas A."/>
            <person name="Rosa C.A."/>
            <person name="Scheuner C."/>
            <person name="Sibirny A.A."/>
            <person name="Slot J.C."/>
            <person name="Stielow J.B."/>
            <person name="Sun H."/>
            <person name="Kurtzman C.P."/>
            <person name="Blackwell M."/>
            <person name="Grigoriev I.V."/>
            <person name="Jeffries T.W."/>
        </authorList>
    </citation>
    <scope>NUCLEOTIDE SEQUENCE [LARGE SCALE GENOMIC DNA]</scope>
    <source>
        <strain evidence="1 2">NRRL Y-11557</strain>
    </source>
</reference>
<gene>
    <name evidence="1" type="ORF">LIPSTDRAFT_323549</name>
</gene>